<feature type="region of interest" description="Disordered" evidence="2">
    <location>
        <begin position="636"/>
        <end position="734"/>
    </location>
</feature>
<dbReference type="OrthoDB" id="3789140at2759"/>
<feature type="compositionally biased region" description="Polar residues" evidence="2">
    <location>
        <begin position="1"/>
        <end position="22"/>
    </location>
</feature>
<organism evidence="3 4">
    <name type="scientific">Ophiobolus disseminans</name>
    <dbReference type="NCBI Taxonomy" id="1469910"/>
    <lineage>
        <taxon>Eukaryota</taxon>
        <taxon>Fungi</taxon>
        <taxon>Dikarya</taxon>
        <taxon>Ascomycota</taxon>
        <taxon>Pezizomycotina</taxon>
        <taxon>Dothideomycetes</taxon>
        <taxon>Pleosporomycetidae</taxon>
        <taxon>Pleosporales</taxon>
        <taxon>Pleosporineae</taxon>
        <taxon>Phaeosphaeriaceae</taxon>
        <taxon>Ophiobolus</taxon>
    </lineage>
</organism>
<evidence type="ECO:0000313" key="4">
    <source>
        <dbReference type="Proteomes" id="UP000799424"/>
    </source>
</evidence>
<evidence type="ECO:0000313" key="3">
    <source>
        <dbReference type="EMBL" id="KAF2818514.1"/>
    </source>
</evidence>
<dbReference type="Proteomes" id="UP000799424">
    <property type="component" value="Unassembled WGS sequence"/>
</dbReference>
<gene>
    <name evidence="3" type="ORF">CC86DRAFT_433285</name>
</gene>
<dbReference type="EMBL" id="MU006251">
    <property type="protein sequence ID" value="KAF2818514.1"/>
    <property type="molecule type" value="Genomic_DNA"/>
</dbReference>
<reference evidence="3" key="1">
    <citation type="journal article" date="2020" name="Stud. Mycol.">
        <title>101 Dothideomycetes genomes: a test case for predicting lifestyles and emergence of pathogens.</title>
        <authorList>
            <person name="Haridas S."/>
            <person name="Albert R."/>
            <person name="Binder M."/>
            <person name="Bloem J."/>
            <person name="Labutti K."/>
            <person name="Salamov A."/>
            <person name="Andreopoulos B."/>
            <person name="Baker S."/>
            <person name="Barry K."/>
            <person name="Bills G."/>
            <person name="Bluhm B."/>
            <person name="Cannon C."/>
            <person name="Castanera R."/>
            <person name="Culley D."/>
            <person name="Daum C."/>
            <person name="Ezra D."/>
            <person name="Gonzalez J."/>
            <person name="Henrissat B."/>
            <person name="Kuo A."/>
            <person name="Liang C."/>
            <person name="Lipzen A."/>
            <person name="Lutzoni F."/>
            <person name="Magnuson J."/>
            <person name="Mondo S."/>
            <person name="Nolan M."/>
            <person name="Ohm R."/>
            <person name="Pangilinan J."/>
            <person name="Park H.-J."/>
            <person name="Ramirez L."/>
            <person name="Alfaro M."/>
            <person name="Sun H."/>
            <person name="Tritt A."/>
            <person name="Yoshinaga Y."/>
            <person name="Zwiers L.-H."/>
            <person name="Turgeon B."/>
            <person name="Goodwin S."/>
            <person name="Spatafora J."/>
            <person name="Crous P."/>
            <person name="Grigoriev I."/>
        </authorList>
    </citation>
    <scope>NUCLEOTIDE SEQUENCE</scope>
    <source>
        <strain evidence="3">CBS 113818</strain>
    </source>
</reference>
<feature type="coiled-coil region" evidence="1">
    <location>
        <begin position="299"/>
        <end position="326"/>
    </location>
</feature>
<feature type="coiled-coil region" evidence="1">
    <location>
        <begin position="350"/>
        <end position="391"/>
    </location>
</feature>
<feature type="compositionally biased region" description="Polar residues" evidence="2">
    <location>
        <begin position="520"/>
        <end position="533"/>
    </location>
</feature>
<feature type="region of interest" description="Disordered" evidence="2">
    <location>
        <begin position="558"/>
        <end position="580"/>
    </location>
</feature>
<proteinExistence type="predicted"/>
<protein>
    <submittedName>
        <fullName evidence="3">Uncharacterized protein</fullName>
    </submittedName>
</protein>
<feature type="region of interest" description="Disordered" evidence="2">
    <location>
        <begin position="499"/>
        <end position="541"/>
    </location>
</feature>
<evidence type="ECO:0000256" key="2">
    <source>
        <dbReference type="SAM" id="MobiDB-lite"/>
    </source>
</evidence>
<sequence length="734" mass="82669">MLSSDAFQRALNQDASAISKSHQPPREASPAETPLTRTRSVHSDLARPDLPNPLNQANDIQTITNAESGVSNVKPSAADSKEREIVRLQHLLADLRTAHKAKEVVLRSTRTELKDARDTLTTTFSEYCSLRDEMRMIKQKITTEHQAIVYRKDIELFALRKGIEQKDRYIKDHDAKLDEVYHQQRATVELKNAQLKMLKERLAAVDRQRSPRFSHEHKQSEEGDHALEVRMLRIRKGRASKSVESLEATRSEPDNEKDATIVSLREQLAVAKKTAGEVVNQQAELQRAWDVVKKSQASLKAERELHAQTKEQLQELTVKLEEGEQQQSRPNSIGRLPTIEEDKDELEAIFDTTQEDNLRLYAEIEALEKRLRDANARMFAAEQIAEQLRVQAQQEKPISDDSESARPSVVHHVHFQRLETQLKENRDALAVKEHEVGLLKKTLSDKIDVMANLHAELNAAITFHTQDQDEIERLKNIITELQTTKQQLMHDHERLAIQRTRLRISSADRNSARNSARSSGATLTQEQSPQLTGPSGEAEPIEALPAMPAPLVDERMGSTMQETKKHTRSQSSPTLLSNEMPPMELRGLKRRSWGVRAYVKKMVGKDSQSEKASGPAQGTDTMEGVVRGSAALATKDRNALLRPSTAAPAKLVTPDPFITSATSVPVPQNVRPGNKRRHTPRYYASPLEDQKAEAKEGERPRTAAGDMKSKDDTARPSSRKSWGATNKLKRRSMF</sequence>
<keyword evidence="4" id="KW-1185">Reference proteome</keyword>
<feature type="region of interest" description="Disordered" evidence="2">
    <location>
        <begin position="1"/>
        <end position="56"/>
    </location>
</feature>
<dbReference type="AlphaFoldDB" id="A0A6A6ZDY2"/>
<accession>A0A6A6ZDY2</accession>
<feature type="compositionally biased region" description="Low complexity" evidence="2">
    <location>
        <begin position="505"/>
        <end position="519"/>
    </location>
</feature>
<keyword evidence="1" id="KW-0175">Coiled coil</keyword>
<feature type="coiled-coil region" evidence="1">
    <location>
        <begin position="464"/>
        <end position="491"/>
    </location>
</feature>
<feature type="region of interest" description="Disordered" evidence="2">
    <location>
        <begin position="206"/>
        <end position="226"/>
    </location>
</feature>
<feature type="compositionally biased region" description="Basic and acidic residues" evidence="2">
    <location>
        <begin position="688"/>
        <end position="714"/>
    </location>
</feature>
<feature type="compositionally biased region" description="Polar residues" evidence="2">
    <location>
        <begin position="715"/>
        <end position="724"/>
    </location>
</feature>
<evidence type="ECO:0000256" key="1">
    <source>
        <dbReference type="SAM" id="Coils"/>
    </source>
</evidence>
<name>A0A6A6ZDY2_9PLEO</name>